<dbReference type="PANTHER" id="PTHR24567:SF74">
    <property type="entry name" value="HTH-TYPE TRANSCRIPTIONAL REGULATOR ARCR"/>
    <property type="match status" value="1"/>
</dbReference>
<dbReference type="PROSITE" id="PS50042">
    <property type="entry name" value="CNMP_BINDING_3"/>
    <property type="match status" value="1"/>
</dbReference>
<dbReference type="RefSeq" id="WP_069956645.1">
    <property type="nucleotide sequence ID" value="NZ_MCGG01000008.1"/>
</dbReference>
<evidence type="ECO:0000313" key="2">
    <source>
        <dbReference type="EMBL" id="OEJ69180.1"/>
    </source>
</evidence>
<dbReference type="InterPro" id="IPR036390">
    <property type="entry name" value="WH_DNA-bd_sf"/>
</dbReference>
<dbReference type="EMBL" id="MCGG01000008">
    <property type="protein sequence ID" value="OEJ69180.1"/>
    <property type="molecule type" value="Genomic_DNA"/>
</dbReference>
<dbReference type="Proteomes" id="UP000095347">
    <property type="component" value="Unassembled WGS sequence"/>
</dbReference>
<reference evidence="3" key="1">
    <citation type="submission" date="2016-07" db="EMBL/GenBank/DDBJ databases">
        <authorList>
            <person name="Florea S."/>
            <person name="Webb J.S."/>
            <person name="Jaromczyk J."/>
            <person name="Schardl C.L."/>
        </authorList>
    </citation>
    <scope>NUCLEOTIDE SEQUENCE [LARGE SCALE GENOMIC DNA]</scope>
    <source>
        <strain evidence="3">MV-1</strain>
    </source>
</reference>
<dbReference type="GO" id="GO:0003700">
    <property type="term" value="F:DNA-binding transcription factor activity"/>
    <property type="evidence" value="ECO:0007669"/>
    <property type="project" value="TreeGrafter"/>
</dbReference>
<organism evidence="2 3">
    <name type="scientific">Magnetovibrio blakemorei</name>
    <dbReference type="NCBI Taxonomy" id="28181"/>
    <lineage>
        <taxon>Bacteria</taxon>
        <taxon>Pseudomonadati</taxon>
        <taxon>Pseudomonadota</taxon>
        <taxon>Alphaproteobacteria</taxon>
        <taxon>Rhodospirillales</taxon>
        <taxon>Magnetovibrionaceae</taxon>
        <taxon>Magnetovibrio</taxon>
    </lineage>
</organism>
<dbReference type="STRING" id="28181.BEN30_03545"/>
<dbReference type="SUPFAM" id="SSF46785">
    <property type="entry name" value="Winged helix' DNA-binding domain"/>
    <property type="match status" value="1"/>
</dbReference>
<dbReference type="InterPro" id="IPR050397">
    <property type="entry name" value="Env_Response_Regulators"/>
</dbReference>
<protein>
    <recommendedName>
        <fullName evidence="1">Cyclic nucleotide-binding domain-containing protein</fullName>
    </recommendedName>
</protein>
<dbReference type="SUPFAM" id="SSF51206">
    <property type="entry name" value="cAMP-binding domain-like"/>
    <property type="match status" value="1"/>
</dbReference>
<feature type="domain" description="Cyclic nucleotide-binding" evidence="1">
    <location>
        <begin position="1"/>
        <end position="74"/>
    </location>
</feature>
<dbReference type="SMART" id="SM00100">
    <property type="entry name" value="cNMP"/>
    <property type="match status" value="1"/>
</dbReference>
<dbReference type="AlphaFoldDB" id="A0A1E5QAX2"/>
<gene>
    <name evidence="2" type="ORF">BEN30_03545</name>
</gene>
<accession>A0A1E5QAX2</accession>
<keyword evidence="3" id="KW-1185">Reference proteome</keyword>
<dbReference type="OrthoDB" id="571714at2"/>
<proteinExistence type="predicted"/>
<evidence type="ECO:0000259" key="1">
    <source>
        <dbReference type="PROSITE" id="PS50042"/>
    </source>
</evidence>
<dbReference type="InterPro" id="IPR000595">
    <property type="entry name" value="cNMP-bd_dom"/>
</dbReference>
<dbReference type="Gene3D" id="2.60.120.10">
    <property type="entry name" value="Jelly Rolls"/>
    <property type="match status" value="1"/>
</dbReference>
<dbReference type="InterPro" id="IPR014710">
    <property type="entry name" value="RmlC-like_jellyroll"/>
</dbReference>
<sequence>MDAQELIDRLGEQARVERFAADSMLFRRGDTTRFVFGIVQGHAQLRRYTVEGAALTVHRASAGDIFAEAALFSDVYHCDGEVLTGTHVAQFPKLALQNLMQNDQAFAAAFCHHMASQVQRLRSSLELRSIRSAEDRVMAALSLRLRSGQSRLELNGTWKDFATEIGLTHEALYRALKRLQVGGRLTRSGRVIQM</sequence>
<evidence type="ECO:0000313" key="3">
    <source>
        <dbReference type="Proteomes" id="UP000095347"/>
    </source>
</evidence>
<dbReference type="GO" id="GO:0005829">
    <property type="term" value="C:cytosol"/>
    <property type="evidence" value="ECO:0007669"/>
    <property type="project" value="TreeGrafter"/>
</dbReference>
<name>A0A1E5QAX2_9PROT</name>
<comment type="caution">
    <text evidence="2">The sequence shown here is derived from an EMBL/GenBank/DDBJ whole genome shotgun (WGS) entry which is preliminary data.</text>
</comment>
<dbReference type="PANTHER" id="PTHR24567">
    <property type="entry name" value="CRP FAMILY TRANSCRIPTIONAL REGULATORY PROTEIN"/>
    <property type="match status" value="1"/>
</dbReference>
<dbReference type="InterPro" id="IPR018490">
    <property type="entry name" value="cNMP-bd_dom_sf"/>
</dbReference>
<dbReference type="Pfam" id="PF00027">
    <property type="entry name" value="cNMP_binding"/>
    <property type="match status" value="1"/>
</dbReference>
<dbReference type="CDD" id="cd00038">
    <property type="entry name" value="CAP_ED"/>
    <property type="match status" value="1"/>
</dbReference>